<reference evidence="1 2" key="2">
    <citation type="submission" date="2008-10" db="EMBL/GenBank/DDBJ databases">
        <authorList>
            <person name="Fulton L."/>
            <person name="Clifton S."/>
            <person name="Fulton B."/>
            <person name="Xu J."/>
            <person name="Minx P."/>
            <person name="Pepin K.H."/>
            <person name="Johnson M."/>
            <person name="Bhonagiri V."/>
            <person name="Nash W.E."/>
            <person name="Mardis E.R."/>
            <person name="Wilson R.K."/>
        </authorList>
    </citation>
    <scope>NUCLEOTIDE SEQUENCE [LARGE SCALE GENOMIC DNA]</scope>
    <source>
        <strain evidence="1 2">DSM 30120</strain>
    </source>
</reference>
<gene>
    <name evidence="1" type="ORF">PROVALCAL_02852</name>
</gene>
<dbReference type="EMBL" id="ABXW01000053">
    <property type="protein sequence ID" value="EEB44827.1"/>
    <property type="molecule type" value="Genomic_DNA"/>
</dbReference>
<name>B6XHL5_9GAMM</name>
<comment type="caution">
    <text evidence="1">The sequence shown here is derived from an EMBL/GenBank/DDBJ whole genome shotgun (WGS) entry which is preliminary data.</text>
</comment>
<dbReference type="AlphaFoldDB" id="B6XHL5"/>
<evidence type="ECO:0000313" key="1">
    <source>
        <dbReference type="EMBL" id="EEB44827.1"/>
    </source>
</evidence>
<accession>B6XHL5</accession>
<reference evidence="1 2" key="1">
    <citation type="submission" date="2008-10" db="EMBL/GenBank/DDBJ databases">
        <title>Draft genome sequence of Providencia alcalifaciens (DSM 30120).</title>
        <authorList>
            <person name="Sudarsanam P."/>
            <person name="Ley R."/>
            <person name="Guruge J."/>
            <person name="Turnbaugh P.J."/>
            <person name="Mahowald M."/>
            <person name="Liep D."/>
            <person name="Gordon J."/>
        </authorList>
    </citation>
    <scope>NUCLEOTIDE SEQUENCE [LARGE SCALE GENOMIC DNA]</scope>
    <source>
        <strain evidence="1 2">DSM 30120</strain>
    </source>
</reference>
<dbReference type="Proteomes" id="UP000003729">
    <property type="component" value="Unassembled WGS sequence"/>
</dbReference>
<proteinExistence type="predicted"/>
<protein>
    <submittedName>
        <fullName evidence="1">Uncharacterized protein</fullName>
    </submittedName>
</protein>
<evidence type="ECO:0000313" key="2">
    <source>
        <dbReference type="Proteomes" id="UP000003729"/>
    </source>
</evidence>
<sequence length="68" mass="7313">MIELIKVKSAAQVREITITFLRPIASEIGPVTNNPNAINPVLNDNDKLAVAGETLKSADNIGKIGWTK</sequence>
<organism evidence="1 2">
    <name type="scientific">Providencia alcalifaciens DSM 30120</name>
    <dbReference type="NCBI Taxonomy" id="520999"/>
    <lineage>
        <taxon>Bacteria</taxon>
        <taxon>Pseudomonadati</taxon>
        <taxon>Pseudomonadota</taxon>
        <taxon>Gammaproteobacteria</taxon>
        <taxon>Enterobacterales</taxon>
        <taxon>Morganellaceae</taxon>
        <taxon>Providencia</taxon>
    </lineage>
</organism>